<protein>
    <recommendedName>
        <fullName evidence="3">SHSP domain-containing protein</fullName>
    </recommendedName>
</protein>
<evidence type="ECO:0000313" key="2">
    <source>
        <dbReference type="Proteomes" id="UP000719766"/>
    </source>
</evidence>
<dbReference type="AlphaFoldDB" id="A0A9P7J6E6"/>
<keyword evidence="2" id="KW-1185">Reference proteome</keyword>
<sequence length="100" mass="11095">MVIQSTLSTHSLSVVLPRAIQSEMVTVSVKKGDKLNIVADAWHMENDCHYEWQVHFAPGDADMPSVRARFAPDGKLTITVQRRIPGQTSGYSRGPLGTRF</sequence>
<reference evidence="1" key="1">
    <citation type="journal article" date="2020" name="New Phytol.">
        <title>Comparative genomics reveals dynamic genome evolution in host specialist ectomycorrhizal fungi.</title>
        <authorList>
            <person name="Lofgren L.A."/>
            <person name="Nguyen N.H."/>
            <person name="Vilgalys R."/>
            <person name="Ruytinx J."/>
            <person name="Liao H.L."/>
            <person name="Branco S."/>
            <person name="Kuo A."/>
            <person name="LaButti K."/>
            <person name="Lipzen A."/>
            <person name="Andreopoulos W."/>
            <person name="Pangilinan J."/>
            <person name="Riley R."/>
            <person name="Hundley H."/>
            <person name="Na H."/>
            <person name="Barry K."/>
            <person name="Grigoriev I.V."/>
            <person name="Stajich J.E."/>
            <person name="Kennedy P.G."/>
        </authorList>
    </citation>
    <scope>NUCLEOTIDE SEQUENCE</scope>
    <source>
        <strain evidence="1">S12</strain>
    </source>
</reference>
<dbReference type="GeneID" id="64590821"/>
<organism evidence="1 2">
    <name type="scientific">Suillus plorans</name>
    <dbReference type="NCBI Taxonomy" id="116603"/>
    <lineage>
        <taxon>Eukaryota</taxon>
        <taxon>Fungi</taxon>
        <taxon>Dikarya</taxon>
        <taxon>Basidiomycota</taxon>
        <taxon>Agaricomycotina</taxon>
        <taxon>Agaricomycetes</taxon>
        <taxon>Agaricomycetidae</taxon>
        <taxon>Boletales</taxon>
        <taxon>Suillineae</taxon>
        <taxon>Suillaceae</taxon>
        <taxon>Suillus</taxon>
    </lineage>
</organism>
<evidence type="ECO:0000313" key="1">
    <source>
        <dbReference type="EMBL" id="KAG1804899.1"/>
    </source>
</evidence>
<name>A0A9P7J6E6_9AGAM</name>
<dbReference type="Proteomes" id="UP000719766">
    <property type="component" value="Unassembled WGS sequence"/>
</dbReference>
<dbReference type="RefSeq" id="XP_041166514.1">
    <property type="nucleotide sequence ID" value="XM_041297057.1"/>
</dbReference>
<dbReference type="OrthoDB" id="3253535at2759"/>
<gene>
    <name evidence="1" type="ORF">HD556DRAFT_1226076</name>
</gene>
<accession>A0A9P7J6E6</accession>
<dbReference type="EMBL" id="JABBWE010000003">
    <property type="protein sequence ID" value="KAG1804899.1"/>
    <property type="molecule type" value="Genomic_DNA"/>
</dbReference>
<evidence type="ECO:0008006" key="3">
    <source>
        <dbReference type="Google" id="ProtNLM"/>
    </source>
</evidence>
<proteinExistence type="predicted"/>
<comment type="caution">
    <text evidence="1">The sequence shown here is derived from an EMBL/GenBank/DDBJ whole genome shotgun (WGS) entry which is preliminary data.</text>
</comment>